<dbReference type="EMBL" id="CP121671">
    <property type="protein sequence ID" value="WFT75933.1"/>
    <property type="molecule type" value="Genomic_DNA"/>
</dbReference>
<dbReference type="InterPro" id="IPR003615">
    <property type="entry name" value="HNH_nuc"/>
</dbReference>
<dbReference type="InterPro" id="IPR004919">
    <property type="entry name" value="GmrSD_N"/>
</dbReference>
<dbReference type="CDD" id="cd00085">
    <property type="entry name" value="HNHc"/>
    <property type="match status" value="1"/>
</dbReference>
<feature type="domain" description="HNH" evidence="2">
    <location>
        <begin position="429"/>
        <end position="473"/>
    </location>
</feature>
<dbReference type="InterPro" id="IPR002711">
    <property type="entry name" value="HNH"/>
</dbReference>
<dbReference type="Pfam" id="PF01844">
    <property type="entry name" value="HNH"/>
    <property type="match status" value="1"/>
</dbReference>
<evidence type="ECO:0000259" key="3">
    <source>
        <dbReference type="Pfam" id="PF03235"/>
    </source>
</evidence>
<gene>
    <name evidence="4" type="ORF">P9989_06085</name>
</gene>
<reference evidence="4 5" key="1">
    <citation type="submission" date="2023-04" db="EMBL/GenBank/DDBJ databases">
        <title>Genome sequence of Halobacillus naozhouensis KACC 21980.</title>
        <authorList>
            <person name="Kim S."/>
            <person name="Heo J."/>
            <person name="Kwon S.-W."/>
        </authorList>
    </citation>
    <scope>NUCLEOTIDE SEQUENCE [LARGE SCALE GENOMIC DNA]</scope>
    <source>
        <strain evidence="4 5">KCTC 13234</strain>
    </source>
</reference>
<dbReference type="Pfam" id="PF03235">
    <property type="entry name" value="GmrSD_N"/>
    <property type="match status" value="1"/>
</dbReference>
<accession>A0ABY8J0B5</accession>
<protein>
    <submittedName>
        <fullName evidence="4">DUF262 domain-containing protein</fullName>
    </submittedName>
</protein>
<evidence type="ECO:0000313" key="5">
    <source>
        <dbReference type="Proteomes" id="UP001221597"/>
    </source>
</evidence>
<feature type="region of interest" description="Disordered" evidence="1">
    <location>
        <begin position="1"/>
        <end position="53"/>
    </location>
</feature>
<proteinExistence type="predicted"/>
<dbReference type="PANTHER" id="PTHR39639">
    <property type="entry name" value="CHROMOSOME 16, WHOLE GENOME SHOTGUN SEQUENCE"/>
    <property type="match status" value="1"/>
</dbReference>
<evidence type="ECO:0000256" key="1">
    <source>
        <dbReference type="SAM" id="MobiDB-lite"/>
    </source>
</evidence>
<evidence type="ECO:0000259" key="2">
    <source>
        <dbReference type="Pfam" id="PF01844"/>
    </source>
</evidence>
<feature type="domain" description="GmrSD restriction endonucleases N-terminal" evidence="3">
    <location>
        <begin position="74"/>
        <end position="217"/>
    </location>
</feature>
<dbReference type="Proteomes" id="UP001221597">
    <property type="component" value="Chromosome"/>
</dbReference>
<organism evidence="4 5">
    <name type="scientific">Halobacillus naozhouensis</name>
    <dbReference type="NCBI Taxonomy" id="554880"/>
    <lineage>
        <taxon>Bacteria</taxon>
        <taxon>Bacillati</taxon>
        <taxon>Bacillota</taxon>
        <taxon>Bacilli</taxon>
        <taxon>Bacillales</taxon>
        <taxon>Bacillaceae</taxon>
        <taxon>Halobacillus</taxon>
    </lineage>
</organism>
<dbReference type="Gene3D" id="1.10.30.50">
    <property type="match status" value="1"/>
</dbReference>
<keyword evidence="5" id="KW-1185">Reference proteome</keyword>
<evidence type="ECO:0000313" key="4">
    <source>
        <dbReference type="EMBL" id="WFT75933.1"/>
    </source>
</evidence>
<dbReference type="PANTHER" id="PTHR39639:SF1">
    <property type="entry name" value="DUF262 DOMAIN-CONTAINING PROTEIN"/>
    <property type="match status" value="1"/>
</dbReference>
<dbReference type="RefSeq" id="WP_283077895.1">
    <property type="nucleotide sequence ID" value="NZ_CP121671.1"/>
</dbReference>
<sequence length="475" mass="55130">MENDRQISFFESAEDTTVGTSNSISEKISEDIEEEVEATEETNEQTEEGGQEDDGIFIIGRKIDFNRSERRIRDLKNDESDGLLDKQPYFQRNYVWNNNKASQLIESILLNVPIPLIYTAEDKETGTELVIDGQQRLTSTFNFMDGEFQLSGLKIFHELNGKTYSQLDREFQLKISRYPLSVIKVSAESDEEVKFEIFERINSGSANLNDQELRNCVYRGNYNEFIKKMAKNKLLHTMMFSGRSTKRMVDSEMVLRFLSFHLNGVASYNGSLKQFLNSHMKDNRIIFDKERKEDSEKTLEKYKKDFLKSLELTNIVFGDKAFKTASIKNKRLVWSRPNKALFDLITTSFAQYSKHEIVPNSDSIREALINIILNDPKFLPQDGTVSKANVRYRFNIWNGELQAIINSNKSPRSFSYEIKEQLFKRVPTCNYCKQRIQSIDDSVVDHHVAYWKGGETIPENARLMHRFCNQVKSGK</sequence>
<name>A0ABY8J0B5_9BACI</name>
<feature type="compositionally biased region" description="Acidic residues" evidence="1">
    <location>
        <begin position="31"/>
        <end position="53"/>
    </location>
</feature>